<dbReference type="OrthoDB" id="9988775at2759"/>
<keyword evidence="12" id="KW-1185">Reference proteome</keyword>
<dbReference type="InterPro" id="IPR036250">
    <property type="entry name" value="AcylCo_DH-like_C"/>
</dbReference>
<dbReference type="InterPro" id="IPR006091">
    <property type="entry name" value="Acyl-CoA_Oxase/DH_mid-dom"/>
</dbReference>
<evidence type="ECO:0000256" key="7">
    <source>
        <dbReference type="RuleBase" id="RU362125"/>
    </source>
</evidence>
<dbReference type="FunFam" id="1.20.140.10:FF:000001">
    <property type="entry name" value="Acyl-CoA dehydrogenase"/>
    <property type="match status" value="1"/>
</dbReference>
<dbReference type="SUPFAM" id="SSF47203">
    <property type="entry name" value="Acyl-CoA dehydrogenase C-terminal domain-like"/>
    <property type="match status" value="1"/>
</dbReference>
<evidence type="ECO:0000259" key="10">
    <source>
        <dbReference type="Pfam" id="PF02771"/>
    </source>
</evidence>
<comment type="catalytic activity">
    <reaction evidence="6">
        <text>(2S)-2-methylbutanoyl-CoA + oxidized [electron-transfer flavoprotein] + H(+) = (2E)-2-methylbut-2-enoyl-CoA + reduced [electron-transfer flavoprotein]</text>
        <dbReference type="Rhea" id="RHEA:48256"/>
        <dbReference type="Rhea" id="RHEA-COMP:10685"/>
        <dbReference type="Rhea" id="RHEA-COMP:10686"/>
        <dbReference type="ChEBI" id="CHEBI:15378"/>
        <dbReference type="ChEBI" id="CHEBI:57337"/>
        <dbReference type="ChEBI" id="CHEBI:57692"/>
        <dbReference type="ChEBI" id="CHEBI:58307"/>
        <dbReference type="ChEBI" id="CHEBI:88166"/>
    </reaction>
    <physiologicalReaction direction="left-to-right" evidence="6">
        <dbReference type="Rhea" id="RHEA:48257"/>
    </physiologicalReaction>
</comment>
<evidence type="ECO:0000259" key="9">
    <source>
        <dbReference type="Pfam" id="PF02770"/>
    </source>
</evidence>
<protein>
    <submittedName>
        <fullName evidence="11">Isovaleryl-CoA dehydrogenase, mitochondrial</fullName>
    </submittedName>
</protein>
<accession>A0A9N8E7E1</accession>
<dbReference type="AlphaFoldDB" id="A0A9N8E7E1"/>
<evidence type="ECO:0000313" key="12">
    <source>
        <dbReference type="Proteomes" id="UP001153069"/>
    </source>
</evidence>
<dbReference type="SUPFAM" id="SSF56645">
    <property type="entry name" value="Acyl-CoA dehydrogenase NM domain-like"/>
    <property type="match status" value="1"/>
</dbReference>
<keyword evidence="5 7" id="KW-0560">Oxidoreductase</keyword>
<dbReference type="EMBL" id="CAICTM010000761">
    <property type="protein sequence ID" value="CAB9516126.1"/>
    <property type="molecule type" value="Genomic_DNA"/>
</dbReference>
<dbReference type="Gene3D" id="2.40.110.10">
    <property type="entry name" value="Butyryl-CoA Dehydrogenase, subunit A, domain 2"/>
    <property type="match status" value="1"/>
</dbReference>
<evidence type="ECO:0000256" key="1">
    <source>
        <dbReference type="ARBA" id="ARBA00001974"/>
    </source>
</evidence>
<evidence type="ECO:0000313" key="11">
    <source>
        <dbReference type="EMBL" id="CAB9516126.1"/>
    </source>
</evidence>
<gene>
    <name evidence="11" type="ORF">SEMRO_762_G198700.1</name>
</gene>
<evidence type="ECO:0000256" key="4">
    <source>
        <dbReference type="ARBA" id="ARBA00022827"/>
    </source>
</evidence>
<dbReference type="Proteomes" id="UP001153069">
    <property type="component" value="Unassembled WGS sequence"/>
</dbReference>
<dbReference type="Gene3D" id="1.20.140.10">
    <property type="entry name" value="Butyryl-CoA Dehydrogenase, subunit A, domain 3"/>
    <property type="match status" value="1"/>
</dbReference>
<dbReference type="Pfam" id="PF02770">
    <property type="entry name" value="Acyl-CoA_dh_M"/>
    <property type="match status" value="1"/>
</dbReference>
<dbReference type="GO" id="GO:0050660">
    <property type="term" value="F:flavin adenine dinucleotide binding"/>
    <property type="evidence" value="ECO:0007669"/>
    <property type="project" value="InterPro"/>
</dbReference>
<evidence type="ECO:0000256" key="3">
    <source>
        <dbReference type="ARBA" id="ARBA00022630"/>
    </source>
</evidence>
<name>A0A9N8E7E1_9STRA</name>
<dbReference type="PROSITE" id="PS00073">
    <property type="entry name" value="ACYL_COA_DH_2"/>
    <property type="match status" value="1"/>
</dbReference>
<reference evidence="11" key="1">
    <citation type="submission" date="2020-06" db="EMBL/GenBank/DDBJ databases">
        <authorList>
            <consortium name="Plant Systems Biology data submission"/>
        </authorList>
    </citation>
    <scope>NUCLEOTIDE SEQUENCE</scope>
    <source>
        <strain evidence="11">D6</strain>
    </source>
</reference>
<dbReference type="PANTHER" id="PTHR43884:SF12">
    <property type="entry name" value="ISOVALERYL-COA DEHYDROGENASE, MITOCHONDRIAL-RELATED"/>
    <property type="match status" value="1"/>
</dbReference>
<dbReference type="InterPro" id="IPR009100">
    <property type="entry name" value="AcylCoA_DH/oxidase_NM_dom_sf"/>
</dbReference>
<evidence type="ECO:0000256" key="6">
    <source>
        <dbReference type="ARBA" id="ARBA00049552"/>
    </source>
</evidence>
<sequence length="454" mass="49387">MLSASARVFVRRAVGTSHGHGSLRSSSSRLFSTASSSAGFDSYDDDSVTLTSLNSMFNPTEEHKALRSMLQTFVEREVEPQALEFNKKEIFNVDLFRKLGDSGMGILGLTVDPEYGGAGMDAAAVCVVHEELSYSDPAFCLSYLAHSLLLVNNLSTNGSHEQKQQFLPDICSGAKIGGMCMSEPNAGTDVLGMKSNAKYDAEKKGFILNGTKMWITNGTLTNDNDGSTGDCFLVYARTGEKKSDVTQFVVEKGMEGFSCGQKINDKLGMRASNTAELVFDNVFIPADTHVVGEVNGATLCMMRNLEIERLGLAAMALGIARRSLDEMKGYAGERSAFGASNLYQFGQVQKHIAESYAEYMAGRCYVYGVANSLDLSTYGNGLDADGTKLYCAQMSKNVADRAIQVMGGYGYVGEYVVERLWRDAKLLEIGGGTNESHHKNMCRDLRRMGRTPLD</sequence>
<dbReference type="FunFam" id="1.10.540.10:FF:000002">
    <property type="entry name" value="Acyl-CoA dehydrogenase FadE19"/>
    <property type="match status" value="1"/>
</dbReference>
<dbReference type="PROSITE" id="PS00072">
    <property type="entry name" value="ACYL_COA_DH_1"/>
    <property type="match status" value="1"/>
</dbReference>
<dbReference type="InterPro" id="IPR046373">
    <property type="entry name" value="Acyl-CoA_Oxase/DH_mid-dom_sf"/>
</dbReference>
<dbReference type="PANTHER" id="PTHR43884">
    <property type="entry name" value="ACYL-COA DEHYDROGENASE"/>
    <property type="match status" value="1"/>
</dbReference>
<evidence type="ECO:0000259" key="8">
    <source>
        <dbReference type="Pfam" id="PF00441"/>
    </source>
</evidence>
<dbReference type="Pfam" id="PF00441">
    <property type="entry name" value="Acyl-CoA_dh_1"/>
    <property type="match status" value="1"/>
</dbReference>
<comment type="similarity">
    <text evidence="2 7">Belongs to the acyl-CoA dehydrogenase family.</text>
</comment>
<dbReference type="InterPro" id="IPR013786">
    <property type="entry name" value="AcylCoA_DH/ox_N"/>
</dbReference>
<dbReference type="GO" id="GO:0006552">
    <property type="term" value="P:L-leucine catabolic process"/>
    <property type="evidence" value="ECO:0007669"/>
    <property type="project" value="TreeGrafter"/>
</dbReference>
<dbReference type="Gene3D" id="1.10.540.10">
    <property type="entry name" value="Acyl-CoA dehydrogenase/oxidase, N-terminal domain"/>
    <property type="match status" value="1"/>
</dbReference>
<comment type="cofactor">
    <cofactor evidence="1 7">
        <name>FAD</name>
        <dbReference type="ChEBI" id="CHEBI:57692"/>
    </cofactor>
</comment>
<dbReference type="InterPro" id="IPR006089">
    <property type="entry name" value="Acyl-CoA_DH_CS"/>
</dbReference>
<dbReference type="GO" id="GO:0008470">
    <property type="term" value="F:3-methylbutanoyl-CoA dehydrogenase activity"/>
    <property type="evidence" value="ECO:0007669"/>
    <property type="project" value="TreeGrafter"/>
</dbReference>
<comment type="caution">
    <text evidence="11">The sequence shown here is derived from an EMBL/GenBank/DDBJ whole genome shotgun (WGS) entry which is preliminary data.</text>
</comment>
<evidence type="ECO:0000256" key="5">
    <source>
        <dbReference type="ARBA" id="ARBA00023002"/>
    </source>
</evidence>
<keyword evidence="3 7" id="KW-0285">Flavoprotein</keyword>
<evidence type="ECO:0000256" key="2">
    <source>
        <dbReference type="ARBA" id="ARBA00009347"/>
    </source>
</evidence>
<dbReference type="Pfam" id="PF02771">
    <property type="entry name" value="Acyl-CoA_dh_N"/>
    <property type="match status" value="1"/>
</dbReference>
<organism evidence="11 12">
    <name type="scientific">Seminavis robusta</name>
    <dbReference type="NCBI Taxonomy" id="568900"/>
    <lineage>
        <taxon>Eukaryota</taxon>
        <taxon>Sar</taxon>
        <taxon>Stramenopiles</taxon>
        <taxon>Ochrophyta</taxon>
        <taxon>Bacillariophyta</taxon>
        <taxon>Bacillariophyceae</taxon>
        <taxon>Bacillariophycidae</taxon>
        <taxon>Naviculales</taxon>
        <taxon>Naviculaceae</taxon>
        <taxon>Seminavis</taxon>
    </lineage>
</organism>
<dbReference type="InterPro" id="IPR009075">
    <property type="entry name" value="AcylCo_DH/oxidase_C"/>
</dbReference>
<feature type="domain" description="Acyl-CoA oxidase/dehydrogenase middle" evidence="9">
    <location>
        <begin position="179"/>
        <end position="282"/>
    </location>
</feature>
<keyword evidence="4 7" id="KW-0274">FAD</keyword>
<feature type="domain" description="Acyl-CoA dehydrogenase/oxidase C-terminal" evidence="8">
    <location>
        <begin position="301"/>
        <end position="441"/>
    </location>
</feature>
<proteinExistence type="inferred from homology"/>
<feature type="domain" description="Acyl-CoA dehydrogenase/oxidase N-terminal" evidence="10">
    <location>
        <begin position="60"/>
        <end position="173"/>
    </location>
</feature>
<dbReference type="InterPro" id="IPR037069">
    <property type="entry name" value="AcylCoA_DH/ox_N_sf"/>
</dbReference>